<name>A0A0N4XIH5_NIPBR</name>
<keyword evidence="2" id="KW-1185">Reference proteome</keyword>
<proteinExistence type="predicted"/>
<evidence type="ECO:0000313" key="3">
    <source>
        <dbReference type="WBParaSite" id="NBR_0000232701-mRNA-1"/>
    </source>
</evidence>
<dbReference type="EMBL" id="UYSL01002573">
    <property type="protein sequence ID" value="VDL65917.1"/>
    <property type="molecule type" value="Genomic_DNA"/>
</dbReference>
<protein>
    <submittedName>
        <fullName evidence="3">Ring_hydroxyl_A domain-containing protein</fullName>
    </submittedName>
</protein>
<evidence type="ECO:0000313" key="2">
    <source>
        <dbReference type="Proteomes" id="UP000271162"/>
    </source>
</evidence>
<dbReference type="AlphaFoldDB" id="A0A0N4XIH5"/>
<dbReference type="OMA" id="CTQPAHR"/>
<evidence type="ECO:0000313" key="1">
    <source>
        <dbReference type="EMBL" id="VDL65917.1"/>
    </source>
</evidence>
<gene>
    <name evidence="1" type="ORF">NBR_LOCUS2328</name>
</gene>
<dbReference type="Proteomes" id="UP000271162">
    <property type="component" value="Unassembled WGS sequence"/>
</dbReference>
<reference evidence="1 2" key="2">
    <citation type="submission" date="2018-11" db="EMBL/GenBank/DDBJ databases">
        <authorList>
            <consortium name="Pathogen Informatics"/>
        </authorList>
    </citation>
    <scope>NUCLEOTIDE SEQUENCE [LARGE SCALE GENOMIC DNA]</scope>
</reference>
<organism evidence="3">
    <name type="scientific">Nippostrongylus brasiliensis</name>
    <name type="common">Rat hookworm</name>
    <dbReference type="NCBI Taxonomy" id="27835"/>
    <lineage>
        <taxon>Eukaryota</taxon>
        <taxon>Metazoa</taxon>
        <taxon>Ecdysozoa</taxon>
        <taxon>Nematoda</taxon>
        <taxon>Chromadorea</taxon>
        <taxon>Rhabditida</taxon>
        <taxon>Rhabditina</taxon>
        <taxon>Rhabditomorpha</taxon>
        <taxon>Strongyloidea</taxon>
        <taxon>Heligmosomidae</taxon>
        <taxon>Nippostrongylus</taxon>
    </lineage>
</organism>
<reference evidence="3" key="1">
    <citation type="submission" date="2017-02" db="UniProtKB">
        <authorList>
            <consortium name="WormBaseParasite"/>
        </authorList>
    </citation>
    <scope>IDENTIFICATION</scope>
</reference>
<accession>A0A0N4XIH5</accession>
<sequence length="132" mass="15294">MVEVMETSADDDEQEILLMPAWKQLDGQEIFYVIHPNRAVTREVFIDGVKQGARYAGEFTPVDYKPWLVFVNYLPMEDTSLLEGLRCTQPAHRGHSPQFGFLPEDYAGGYLRKNWELLQTKLTNLVNQMEQK</sequence>
<dbReference type="WBParaSite" id="NBR_0000232701-mRNA-1">
    <property type="protein sequence ID" value="NBR_0000232701-mRNA-1"/>
    <property type="gene ID" value="NBR_0000232701"/>
</dbReference>